<dbReference type="Pfam" id="PF13715">
    <property type="entry name" value="CarbopepD_reg_2"/>
    <property type="match status" value="1"/>
</dbReference>
<evidence type="ECO:0000313" key="5">
    <source>
        <dbReference type="EMBL" id="WOK08715.1"/>
    </source>
</evidence>
<keyword evidence="3" id="KW-0998">Cell outer membrane</keyword>
<dbReference type="SUPFAM" id="SSF56935">
    <property type="entry name" value="Porins"/>
    <property type="match status" value="1"/>
</dbReference>
<accession>A0ABZ0IUI9</accession>
<dbReference type="Gene3D" id="2.40.170.20">
    <property type="entry name" value="TonB-dependent receptor, beta-barrel domain"/>
    <property type="match status" value="1"/>
</dbReference>
<dbReference type="Gene3D" id="2.60.40.1120">
    <property type="entry name" value="Carboxypeptidase-like, regulatory domain"/>
    <property type="match status" value="1"/>
</dbReference>
<name>A0ABZ0IUI9_9BACT</name>
<gene>
    <name evidence="5" type="ORF">RT717_08710</name>
</gene>
<dbReference type="InterPro" id="IPR036942">
    <property type="entry name" value="Beta-barrel_TonB_sf"/>
</dbReference>
<comment type="subcellular location">
    <subcellularLocation>
        <location evidence="1">Cell outer membrane</location>
    </subcellularLocation>
</comment>
<protein>
    <submittedName>
        <fullName evidence="5">TonB-dependent receptor</fullName>
    </submittedName>
</protein>
<dbReference type="InterPro" id="IPR012910">
    <property type="entry name" value="Plug_dom"/>
</dbReference>
<organism evidence="5 6">
    <name type="scientific">Imperialibacter roseus</name>
    <dbReference type="NCBI Taxonomy" id="1324217"/>
    <lineage>
        <taxon>Bacteria</taxon>
        <taxon>Pseudomonadati</taxon>
        <taxon>Bacteroidota</taxon>
        <taxon>Cytophagia</taxon>
        <taxon>Cytophagales</taxon>
        <taxon>Flammeovirgaceae</taxon>
        <taxon>Imperialibacter</taxon>
    </lineage>
</organism>
<dbReference type="SUPFAM" id="SSF49464">
    <property type="entry name" value="Carboxypeptidase regulatory domain-like"/>
    <property type="match status" value="1"/>
</dbReference>
<dbReference type="Proteomes" id="UP001302349">
    <property type="component" value="Chromosome"/>
</dbReference>
<dbReference type="RefSeq" id="WP_317491348.1">
    <property type="nucleotide sequence ID" value="NZ_CP136051.1"/>
</dbReference>
<evidence type="ECO:0000256" key="2">
    <source>
        <dbReference type="ARBA" id="ARBA00023136"/>
    </source>
</evidence>
<keyword evidence="6" id="KW-1185">Reference proteome</keyword>
<evidence type="ECO:0000313" key="6">
    <source>
        <dbReference type="Proteomes" id="UP001302349"/>
    </source>
</evidence>
<evidence type="ECO:0000256" key="3">
    <source>
        <dbReference type="ARBA" id="ARBA00023237"/>
    </source>
</evidence>
<dbReference type="EMBL" id="CP136051">
    <property type="protein sequence ID" value="WOK08715.1"/>
    <property type="molecule type" value="Genomic_DNA"/>
</dbReference>
<keyword evidence="5" id="KW-0675">Receptor</keyword>
<keyword evidence="2" id="KW-0472">Membrane</keyword>
<dbReference type="Pfam" id="PF07715">
    <property type="entry name" value="Plug"/>
    <property type="match status" value="1"/>
</dbReference>
<reference evidence="5 6" key="1">
    <citation type="journal article" date="2023" name="Microbiol. Resour. Announc.">
        <title>Complete Genome Sequence of Imperialibacter roseus strain P4T.</title>
        <authorList>
            <person name="Tizabi D.R."/>
            <person name="Bachvaroff T."/>
            <person name="Hill R.T."/>
        </authorList>
    </citation>
    <scope>NUCLEOTIDE SEQUENCE [LARGE SCALE GENOMIC DNA]</scope>
    <source>
        <strain evidence="5 6">P4T</strain>
    </source>
</reference>
<feature type="domain" description="TonB-dependent receptor plug" evidence="4">
    <location>
        <begin position="138"/>
        <end position="219"/>
    </location>
</feature>
<sequence>MIQLLKIVFYVLALLFSTPLIAQTIIKGVITEKSGEPIPGVNIYVDGTYDGATTDIEGVFSFETEEAGDHQVVATFIGYKKHVTELRLEGNPIELTIQLQEEINKLDGVTITAGTFEASDEKKSVVLKPLDIAMTAGATADIPGALNTLPGTQKVGESGRLFVRGGASTETRTFVDGMLMNSFYNTSGPNMPGRSRFSPFLFKGTFFSTGGYSAEYGQAMSSALVLNTFDLPEQTESNISLMSVGGSASHTERWERGSVFGELAYTNLKPYQSLINQAYDWEKPSESLGGSFMVRQKSGKSGIFKLYGSFANASFALRQPDINSPGGSNRIAIKNGYSYLNATYKNQLGGGWYYSGGVSQTISEDNIDFDADRVDKGEHAWHVKSVFTNDSNEKMTLKLGQEVIVRDFADNITGAEGQSLINEKTETLPATFAEADVYLSNKFVFRTGARLEYSSLIDSWNLAPRASLAYKTTAFSQVSFAYGRFYQTPDNERFRVNTNLSSEVASHYILNYQIQKDNRTFRIEGYMKTYDKLVKYNGNEPYNPTYFNNKGYGDANGLDIFFRDARTFRNIDYWVSYSFLDTERDYLTFQSSAVPGFASKHNFSFVYKHFIDAIKSQVGFTYSYGSGRYYNDPNKDGFMNSQLPSYQDFSFNIAYLFRPQVIFYASATNLLGRDNVFGYQFADYPNSDGVFESRAIGQPAKRFLFLGVFITLSKDKSKNQLENL</sequence>
<evidence type="ECO:0000256" key="1">
    <source>
        <dbReference type="ARBA" id="ARBA00004442"/>
    </source>
</evidence>
<proteinExistence type="predicted"/>
<dbReference type="InterPro" id="IPR008969">
    <property type="entry name" value="CarboxyPept-like_regulatory"/>
</dbReference>
<evidence type="ECO:0000259" key="4">
    <source>
        <dbReference type="Pfam" id="PF07715"/>
    </source>
</evidence>